<dbReference type="PROSITE" id="PS51186">
    <property type="entry name" value="GNAT"/>
    <property type="match status" value="1"/>
</dbReference>
<reference evidence="4" key="2">
    <citation type="submission" date="2020-09" db="EMBL/GenBank/DDBJ databases">
        <authorList>
            <person name="Sun Q."/>
            <person name="Zhou Y."/>
        </authorList>
    </citation>
    <scope>NUCLEOTIDE SEQUENCE</scope>
    <source>
        <strain evidence="4">CGMCC 4.7201</strain>
    </source>
</reference>
<reference evidence="4" key="1">
    <citation type="journal article" date="2014" name="Int. J. Syst. Evol. Microbiol.">
        <title>Complete genome sequence of Corynebacterium casei LMG S-19264T (=DSM 44701T), isolated from a smear-ripened cheese.</title>
        <authorList>
            <consortium name="US DOE Joint Genome Institute (JGI-PGF)"/>
            <person name="Walter F."/>
            <person name="Albersmeier A."/>
            <person name="Kalinowski J."/>
            <person name="Ruckert C."/>
        </authorList>
    </citation>
    <scope>NUCLEOTIDE SEQUENCE</scope>
    <source>
        <strain evidence="4">CGMCC 4.7201</strain>
    </source>
</reference>
<organism evidence="4 5">
    <name type="scientific">Wenjunlia tyrosinilytica</name>
    <dbReference type="NCBI Taxonomy" id="1544741"/>
    <lineage>
        <taxon>Bacteria</taxon>
        <taxon>Bacillati</taxon>
        <taxon>Actinomycetota</taxon>
        <taxon>Actinomycetes</taxon>
        <taxon>Kitasatosporales</taxon>
        <taxon>Streptomycetaceae</taxon>
        <taxon>Wenjunlia</taxon>
    </lineage>
</organism>
<comment type="caution">
    <text evidence="4">The sequence shown here is derived from an EMBL/GenBank/DDBJ whole genome shotgun (WGS) entry which is preliminary data.</text>
</comment>
<sequence>MSAAVPSSQAVKPFLAAARRPFTFTVVTVVGIRQTIPVPLPRPDQGRVSCVCTMVHVRIEIVRYDHPDAVALTALVQREYEERYGGGDATSMEVGQFAPPRGLFLVGYADGAAVAMGGWRAQVRSPEGYSDGDAEVKRMYVSPDARGRGHARRILAALEDSARSAGRERMVLETGLKQPEAISLYRSCGYTDVSKFGLYRDEPLSVCLGKAL</sequence>
<proteinExistence type="predicted"/>
<gene>
    <name evidence="4" type="ORF">GCM10012280_26560</name>
</gene>
<feature type="domain" description="N-acetyltransferase" evidence="3">
    <location>
        <begin position="59"/>
        <end position="212"/>
    </location>
</feature>
<accession>A0A918DX11</accession>
<keyword evidence="5" id="KW-1185">Reference proteome</keyword>
<dbReference type="InterPro" id="IPR050832">
    <property type="entry name" value="Bact_Acetyltransf"/>
</dbReference>
<protein>
    <recommendedName>
        <fullName evidence="3">N-acetyltransferase domain-containing protein</fullName>
    </recommendedName>
</protein>
<dbReference type="Gene3D" id="3.40.630.30">
    <property type="match status" value="1"/>
</dbReference>
<evidence type="ECO:0000256" key="1">
    <source>
        <dbReference type="ARBA" id="ARBA00022679"/>
    </source>
</evidence>
<keyword evidence="2" id="KW-0012">Acyltransferase</keyword>
<evidence type="ECO:0000259" key="3">
    <source>
        <dbReference type="PROSITE" id="PS51186"/>
    </source>
</evidence>
<keyword evidence="1" id="KW-0808">Transferase</keyword>
<evidence type="ECO:0000313" key="4">
    <source>
        <dbReference type="EMBL" id="GGO87640.1"/>
    </source>
</evidence>
<dbReference type="PANTHER" id="PTHR43877:SF2">
    <property type="entry name" value="AMINOALKYLPHOSPHONATE N-ACETYLTRANSFERASE-RELATED"/>
    <property type="match status" value="1"/>
</dbReference>
<name>A0A918DX11_9ACTN</name>
<dbReference type="PANTHER" id="PTHR43877">
    <property type="entry name" value="AMINOALKYLPHOSPHONATE N-ACETYLTRANSFERASE-RELATED-RELATED"/>
    <property type="match status" value="1"/>
</dbReference>
<dbReference type="InterPro" id="IPR016181">
    <property type="entry name" value="Acyl_CoA_acyltransferase"/>
</dbReference>
<evidence type="ECO:0000313" key="5">
    <source>
        <dbReference type="Proteomes" id="UP000641932"/>
    </source>
</evidence>
<dbReference type="AlphaFoldDB" id="A0A918DX11"/>
<dbReference type="EMBL" id="BMMS01000010">
    <property type="protein sequence ID" value="GGO87640.1"/>
    <property type="molecule type" value="Genomic_DNA"/>
</dbReference>
<dbReference type="SUPFAM" id="SSF55729">
    <property type="entry name" value="Acyl-CoA N-acyltransferases (Nat)"/>
    <property type="match status" value="1"/>
</dbReference>
<dbReference type="Proteomes" id="UP000641932">
    <property type="component" value="Unassembled WGS sequence"/>
</dbReference>
<dbReference type="GO" id="GO:0016747">
    <property type="term" value="F:acyltransferase activity, transferring groups other than amino-acyl groups"/>
    <property type="evidence" value="ECO:0007669"/>
    <property type="project" value="InterPro"/>
</dbReference>
<dbReference type="CDD" id="cd04301">
    <property type="entry name" value="NAT_SF"/>
    <property type="match status" value="1"/>
</dbReference>
<evidence type="ECO:0000256" key="2">
    <source>
        <dbReference type="ARBA" id="ARBA00023315"/>
    </source>
</evidence>
<dbReference type="Pfam" id="PF00583">
    <property type="entry name" value="Acetyltransf_1"/>
    <property type="match status" value="1"/>
</dbReference>
<dbReference type="InterPro" id="IPR000182">
    <property type="entry name" value="GNAT_dom"/>
</dbReference>